<protein>
    <submittedName>
        <fullName evidence="2">Uncharacterized protein</fullName>
    </submittedName>
</protein>
<gene>
    <name evidence="2" type="ORF">NDU88_004698</name>
</gene>
<evidence type="ECO:0000313" key="2">
    <source>
        <dbReference type="EMBL" id="KAJ1172856.1"/>
    </source>
</evidence>
<accession>A0AAV7T9W1</accession>
<keyword evidence="3" id="KW-1185">Reference proteome</keyword>
<comment type="caution">
    <text evidence="2">The sequence shown here is derived from an EMBL/GenBank/DDBJ whole genome shotgun (WGS) entry which is preliminary data.</text>
</comment>
<dbReference type="EMBL" id="JANPWB010000007">
    <property type="protein sequence ID" value="KAJ1172856.1"/>
    <property type="molecule type" value="Genomic_DNA"/>
</dbReference>
<dbReference type="Proteomes" id="UP001066276">
    <property type="component" value="Chromosome 4_1"/>
</dbReference>
<dbReference type="AlphaFoldDB" id="A0AAV7T9W1"/>
<evidence type="ECO:0000313" key="3">
    <source>
        <dbReference type="Proteomes" id="UP001066276"/>
    </source>
</evidence>
<feature type="compositionally biased region" description="Basic and acidic residues" evidence="1">
    <location>
        <begin position="80"/>
        <end position="92"/>
    </location>
</feature>
<proteinExistence type="predicted"/>
<feature type="region of interest" description="Disordered" evidence="1">
    <location>
        <begin position="1"/>
        <end position="92"/>
    </location>
</feature>
<evidence type="ECO:0000256" key="1">
    <source>
        <dbReference type="SAM" id="MobiDB-lite"/>
    </source>
</evidence>
<name>A0AAV7T9W1_PLEWA</name>
<sequence>MGHPVSVGFEGGRRHPTTTPAPRDVRSEDQRPILGPRPHRGKMNSARPEKRGAVDPATPNTDRGPTAARSGDASGCDGATKSESRKREEKIV</sequence>
<reference evidence="2" key="1">
    <citation type="journal article" date="2022" name="bioRxiv">
        <title>Sequencing and chromosome-scale assembly of the giantPleurodeles waltlgenome.</title>
        <authorList>
            <person name="Brown T."/>
            <person name="Elewa A."/>
            <person name="Iarovenko S."/>
            <person name="Subramanian E."/>
            <person name="Araus A.J."/>
            <person name="Petzold A."/>
            <person name="Susuki M."/>
            <person name="Suzuki K.-i.T."/>
            <person name="Hayashi T."/>
            <person name="Toyoda A."/>
            <person name="Oliveira C."/>
            <person name="Osipova E."/>
            <person name="Leigh N.D."/>
            <person name="Simon A."/>
            <person name="Yun M.H."/>
        </authorList>
    </citation>
    <scope>NUCLEOTIDE SEQUENCE</scope>
    <source>
        <strain evidence="2">20211129_DDA</strain>
        <tissue evidence="2">Liver</tissue>
    </source>
</reference>
<organism evidence="2 3">
    <name type="scientific">Pleurodeles waltl</name>
    <name type="common">Iberian ribbed newt</name>
    <dbReference type="NCBI Taxonomy" id="8319"/>
    <lineage>
        <taxon>Eukaryota</taxon>
        <taxon>Metazoa</taxon>
        <taxon>Chordata</taxon>
        <taxon>Craniata</taxon>
        <taxon>Vertebrata</taxon>
        <taxon>Euteleostomi</taxon>
        <taxon>Amphibia</taxon>
        <taxon>Batrachia</taxon>
        <taxon>Caudata</taxon>
        <taxon>Salamandroidea</taxon>
        <taxon>Salamandridae</taxon>
        <taxon>Pleurodelinae</taxon>
        <taxon>Pleurodeles</taxon>
    </lineage>
</organism>